<dbReference type="EMBL" id="CAJOBR010104930">
    <property type="protein sequence ID" value="CAF5155800.1"/>
    <property type="molecule type" value="Genomic_DNA"/>
</dbReference>
<feature type="non-terminal residue" evidence="2">
    <location>
        <position position="1"/>
    </location>
</feature>
<sequence>SPQLLSPSSKRRQEQISSSSPKSPRLLSPSSSKQKDTNF</sequence>
<dbReference type="Proteomes" id="UP000663848">
    <property type="component" value="Unassembled WGS sequence"/>
</dbReference>
<gene>
    <name evidence="2" type="ORF">QYT958_LOCUS48896</name>
</gene>
<protein>
    <submittedName>
        <fullName evidence="2">Uncharacterized protein</fullName>
    </submittedName>
</protein>
<organism evidence="2 3">
    <name type="scientific">Rotaria socialis</name>
    <dbReference type="NCBI Taxonomy" id="392032"/>
    <lineage>
        <taxon>Eukaryota</taxon>
        <taxon>Metazoa</taxon>
        <taxon>Spiralia</taxon>
        <taxon>Gnathifera</taxon>
        <taxon>Rotifera</taxon>
        <taxon>Eurotatoria</taxon>
        <taxon>Bdelloidea</taxon>
        <taxon>Philodinida</taxon>
        <taxon>Philodinidae</taxon>
        <taxon>Rotaria</taxon>
    </lineage>
</organism>
<evidence type="ECO:0000313" key="3">
    <source>
        <dbReference type="Proteomes" id="UP000663848"/>
    </source>
</evidence>
<feature type="region of interest" description="Disordered" evidence="1">
    <location>
        <begin position="1"/>
        <end position="39"/>
    </location>
</feature>
<evidence type="ECO:0000313" key="2">
    <source>
        <dbReference type="EMBL" id="CAF5155800.1"/>
    </source>
</evidence>
<dbReference type="AlphaFoldDB" id="A0A822GZG7"/>
<proteinExistence type="predicted"/>
<name>A0A822GZG7_9BILA</name>
<feature type="compositionally biased region" description="Low complexity" evidence="1">
    <location>
        <begin position="17"/>
        <end position="32"/>
    </location>
</feature>
<accession>A0A822GZG7</accession>
<comment type="caution">
    <text evidence="2">The sequence shown here is derived from an EMBL/GenBank/DDBJ whole genome shotgun (WGS) entry which is preliminary data.</text>
</comment>
<reference evidence="2" key="1">
    <citation type="submission" date="2021-02" db="EMBL/GenBank/DDBJ databases">
        <authorList>
            <person name="Nowell W R."/>
        </authorList>
    </citation>
    <scope>NUCLEOTIDE SEQUENCE</scope>
</reference>
<evidence type="ECO:0000256" key="1">
    <source>
        <dbReference type="SAM" id="MobiDB-lite"/>
    </source>
</evidence>